<organism evidence="1">
    <name type="scientific">viral metagenome</name>
    <dbReference type="NCBI Taxonomy" id="1070528"/>
    <lineage>
        <taxon>unclassified sequences</taxon>
        <taxon>metagenomes</taxon>
        <taxon>organismal metagenomes</taxon>
    </lineage>
</organism>
<reference evidence="1" key="1">
    <citation type="journal article" date="2020" name="Nature">
        <title>Giant virus diversity and host interactions through global metagenomics.</title>
        <authorList>
            <person name="Schulz F."/>
            <person name="Roux S."/>
            <person name="Paez-Espino D."/>
            <person name="Jungbluth S."/>
            <person name="Walsh D.A."/>
            <person name="Denef V.J."/>
            <person name="McMahon K.D."/>
            <person name="Konstantinidis K.T."/>
            <person name="Eloe-Fadrosh E.A."/>
            <person name="Kyrpides N.C."/>
            <person name="Woyke T."/>
        </authorList>
    </citation>
    <scope>NUCLEOTIDE SEQUENCE</scope>
    <source>
        <strain evidence="1">GVMAG-S-1103017-68</strain>
    </source>
</reference>
<dbReference type="EMBL" id="MN740855">
    <property type="protein sequence ID" value="QHU15352.1"/>
    <property type="molecule type" value="Genomic_DNA"/>
</dbReference>
<proteinExistence type="predicted"/>
<dbReference type="AlphaFoldDB" id="A0A6C0KBG9"/>
<accession>A0A6C0KBG9</accession>
<name>A0A6C0KBG9_9ZZZZ</name>
<protein>
    <submittedName>
        <fullName evidence="1">Uncharacterized protein</fullName>
    </submittedName>
</protein>
<evidence type="ECO:0000313" key="1">
    <source>
        <dbReference type="EMBL" id="QHU15352.1"/>
    </source>
</evidence>
<sequence>MDCMILQGAFAVFYLAAVLGDAGEGVEGLVAAASRLSNEDMLRFMRALLDTNRS</sequence>